<reference evidence="2" key="1">
    <citation type="submission" date="2020-05" db="EMBL/GenBank/DDBJ databases">
        <title>WGS assembly of Panicum virgatum.</title>
        <authorList>
            <person name="Lovell J.T."/>
            <person name="Jenkins J."/>
            <person name="Shu S."/>
            <person name="Juenger T.E."/>
            <person name="Schmutz J."/>
        </authorList>
    </citation>
    <scope>NUCLEOTIDE SEQUENCE</scope>
    <source>
        <strain evidence="2">AP13</strain>
    </source>
</reference>
<evidence type="ECO:0000256" key="1">
    <source>
        <dbReference type="SAM" id="MobiDB-lite"/>
    </source>
</evidence>
<evidence type="ECO:0000313" key="2">
    <source>
        <dbReference type="EMBL" id="KAG2557331.1"/>
    </source>
</evidence>
<dbReference type="Proteomes" id="UP000823388">
    <property type="component" value="Chromosome 8N"/>
</dbReference>
<name>A0A8T0P595_PANVG</name>
<organism evidence="2 3">
    <name type="scientific">Panicum virgatum</name>
    <name type="common">Blackwell switchgrass</name>
    <dbReference type="NCBI Taxonomy" id="38727"/>
    <lineage>
        <taxon>Eukaryota</taxon>
        <taxon>Viridiplantae</taxon>
        <taxon>Streptophyta</taxon>
        <taxon>Embryophyta</taxon>
        <taxon>Tracheophyta</taxon>
        <taxon>Spermatophyta</taxon>
        <taxon>Magnoliopsida</taxon>
        <taxon>Liliopsida</taxon>
        <taxon>Poales</taxon>
        <taxon>Poaceae</taxon>
        <taxon>PACMAD clade</taxon>
        <taxon>Panicoideae</taxon>
        <taxon>Panicodae</taxon>
        <taxon>Paniceae</taxon>
        <taxon>Panicinae</taxon>
        <taxon>Panicum</taxon>
        <taxon>Panicum sect. Hiantes</taxon>
    </lineage>
</organism>
<protein>
    <submittedName>
        <fullName evidence="2">Uncharacterized protein</fullName>
    </submittedName>
</protein>
<evidence type="ECO:0000313" key="3">
    <source>
        <dbReference type="Proteomes" id="UP000823388"/>
    </source>
</evidence>
<proteinExistence type="predicted"/>
<accession>A0A8T0P595</accession>
<feature type="compositionally biased region" description="Pro residues" evidence="1">
    <location>
        <begin position="1"/>
        <end position="11"/>
    </location>
</feature>
<dbReference type="AlphaFoldDB" id="A0A8T0P595"/>
<keyword evidence="3" id="KW-1185">Reference proteome</keyword>
<dbReference type="EMBL" id="CM029052">
    <property type="protein sequence ID" value="KAG2557331.1"/>
    <property type="molecule type" value="Genomic_DNA"/>
</dbReference>
<sequence>MIRSDPWPPLSAPDSASPPDRHAAELAPSSASRYRVESLIRTSGSAGGGQSARGVEPWTAGRRSLGGGLLAGRIGGMEVALWGSRRAATAQCMEAMTGAAGFVWRVSCYIKALWRGMWPSPLPPPSRHHCPLYHEPERASGVEVTTILTFAIELCWSCNSFFQRDMLFCIRNMEYWTRRNKLAGE</sequence>
<gene>
    <name evidence="2" type="ORF">PVAP13_8NG244500</name>
</gene>
<comment type="caution">
    <text evidence="2">The sequence shown here is derived from an EMBL/GenBank/DDBJ whole genome shotgun (WGS) entry which is preliminary data.</text>
</comment>
<feature type="region of interest" description="Disordered" evidence="1">
    <location>
        <begin position="1"/>
        <end position="30"/>
    </location>
</feature>